<gene>
    <name evidence="10" type="ORF">SAMN05428953_10943</name>
</gene>
<feature type="transmembrane region" description="Helical" evidence="8">
    <location>
        <begin position="75"/>
        <end position="93"/>
    </location>
</feature>
<evidence type="ECO:0000256" key="6">
    <source>
        <dbReference type="ARBA" id="ARBA00022989"/>
    </source>
</evidence>
<dbReference type="PANTHER" id="PTHR42718:SF9">
    <property type="entry name" value="MAJOR FACILITATOR SUPERFAMILY MULTIDRUG TRANSPORTER MFSC"/>
    <property type="match status" value="1"/>
</dbReference>
<protein>
    <submittedName>
        <fullName evidence="10">Drug resistance transporter, EmrB/QacA subfamily</fullName>
    </submittedName>
</protein>
<evidence type="ECO:0000256" key="3">
    <source>
        <dbReference type="ARBA" id="ARBA00022448"/>
    </source>
</evidence>
<dbReference type="CDD" id="cd17321">
    <property type="entry name" value="MFS_MMR_MDR_like"/>
    <property type="match status" value="1"/>
</dbReference>
<dbReference type="EMBL" id="FNEE01000009">
    <property type="protein sequence ID" value="SDJ79887.1"/>
    <property type="molecule type" value="Genomic_DNA"/>
</dbReference>
<dbReference type="InterPro" id="IPR004638">
    <property type="entry name" value="EmrB-like"/>
</dbReference>
<feature type="transmembrane region" description="Helical" evidence="8">
    <location>
        <begin position="99"/>
        <end position="120"/>
    </location>
</feature>
<evidence type="ECO:0000256" key="5">
    <source>
        <dbReference type="ARBA" id="ARBA00022692"/>
    </source>
</evidence>
<dbReference type="InterPro" id="IPR020846">
    <property type="entry name" value="MFS_dom"/>
</dbReference>
<feature type="transmembrane region" description="Helical" evidence="8">
    <location>
        <begin position="298"/>
        <end position="316"/>
    </location>
</feature>
<dbReference type="AlphaFoldDB" id="A0A1G8WP97"/>
<evidence type="ECO:0000256" key="1">
    <source>
        <dbReference type="ARBA" id="ARBA00004651"/>
    </source>
</evidence>
<dbReference type="GO" id="GO:0022857">
    <property type="term" value="F:transmembrane transporter activity"/>
    <property type="evidence" value="ECO:0007669"/>
    <property type="project" value="InterPro"/>
</dbReference>
<evidence type="ECO:0000256" key="2">
    <source>
        <dbReference type="ARBA" id="ARBA00008537"/>
    </source>
</evidence>
<dbReference type="SUPFAM" id="SSF103473">
    <property type="entry name" value="MFS general substrate transporter"/>
    <property type="match status" value="1"/>
</dbReference>
<feature type="transmembrane region" description="Helical" evidence="8">
    <location>
        <begin position="354"/>
        <end position="381"/>
    </location>
</feature>
<feature type="transmembrane region" description="Helical" evidence="8">
    <location>
        <begin position="132"/>
        <end position="155"/>
    </location>
</feature>
<name>A0A1G8WP97_9HYPH</name>
<feature type="transmembrane region" description="Helical" evidence="8">
    <location>
        <begin position="402"/>
        <end position="422"/>
    </location>
</feature>
<accession>A0A1G8WP97</accession>
<dbReference type="Gene3D" id="1.20.1250.20">
    <property type="entry name" value="MFS general substrate transporter like domains"/>
    <property type="match status" value="1"/>
</dbReference>
<feature type="transmembrane region" description="Helical" evidence="8">
    <location>
        <begin position="161"/>
        <end position="184"/>
    </location>
</feature>
<feature type="transmembrane region" description="Helical" evidence="8">
    <location>
        <begin position="43"/>
        <end position="63"/>
    </location>
</feature>
<dbReference type="GO" id="GO:0005886">
    <property type="term" value="C:plasma membrane"/>
    <property type="evidence" value="ECO:0007669"/>
    <property type="project" value="UniProtKB-SubCell"/>
</dbReference>
<organism evidence="10 11">
    <name type="scientific">Mesorhizobium muleiense</name>
    <dbReference type="NCBI Taxonomy" id="1004279"/>
    <lineage>
        <taxon>Bacteria</taxon>
        <taxon>Pseudomonadati</taxon>
        <taxon>Pseudomonadota</taxon>
        <taxon>Alphaproteobacteria</taxon>
        <taxon>Hyphomicrobiales</taxon>
        <taxon>Phyllobacteriaceae</taxon>
        <taxon>Mesorhizobium</taxon>
    </lineage>
</organism>
<evidence type="ECO:0000256" key="8">
    <source>
        <dbReference type="SAM" id="Phobius"/>
    </source>
</evidence>
<dbReference type="Proteomes" id="UP000198894">
    <property type="component" value="Unassembled WGS sequence"/>
</dbReference>
<feature type="transmembrane region" description="Helical" evidence="8">
    <location>
        <begin position="12"/>
        <end position="37"/>
    </location>
</feature>
<dbReference type="InterPro" id="IPR036259">
    <property type="entry name" value="MFS_trans_sf"/>
</dbReference>
<feature type="transmembrane region" description="Helical" evidence="8">
    <location>
        <begin position="196"/>
        <end position="214"/>
    </location>
</feature>
<evidence type="ECO:0000313" key="10">
    <source>
        <dbReference type="EMBL" id="SDJ79887.1"/>
    </source>
</evidence>
<feature type="domain" description="Major facilitator superfamily (MFS) profile" evidence="9">
    <location>
        <begin position="8"/>
        <end position="496"/>
    </location>
</feature>
<dbReference type="Pfam" id="PF07690">
    <property type="entry name" value="MFS_1"/>
    <property type="match status" value="1"/>
</dbReference>
<keyword evidence="11" id="KW-1185">Reference proteome</keyword>
<keyword evidence="7 8" id="KW-0472">Membrane</keyword>
<keyword evidence="3" id="KW-0813">Transport</keyword>
<comment type="similarity">
    <text evidence="2">Belongs to the major facilitator superfamily. EmrB family.</text>
</comment>
<keyword evidence="6 8" id="KW-1133">Transmembrane helix</keyword>
<comment type="subcellular location">
    <subcellularLocation>
        <location evidence="1">Cell membrane</location>
        <topology evidence="1">Multi-pass membrane protein</topology>
    </subcellularLocation>
</comment>
<evidence type="ECO:0000259" key="9">
    <source>
        <dbReference type="PROSITE" id="PS50850"/>
    </source>
</evidence>
<keyword evidence="5 8" id="KW-0812">Transmembrane</keyword>
<feature type="transmembrane region" description="Helical" evidence="8">
    <location>
        <begin position="226"/>
        <end position="243"/>
    </location>
</feature>
<keyword evidence="4" id="KW-1003">Cell membrane</keyword>
<sequence length="507" mass="52171">MSNRRLPLVAAVYLGTFVALLDISIVNVALPTIQIALGIDFAGLQWVIDAYTLCLSAFMLSAGLIGDRYGRKRSWLAGIGIFVAGSAICAIAPNLPVLLVGRVVQGIAGSLIIPGALSILTQAFPDGRERAGVIGGWASFAAVSLLTGPVVGGILVETAGWQSIFLINLPLGLATIALGAASIVETSHPEHAHLDLVGLALSILWLGALTFGLISAGEKGWGDREAVIALVVGFAGLVAFLAFEARTPRPMLPLGLFRDVRFAVANVASFALGLTSYTSVFLYSMFLQQAQGWSPTQAGLRMAPLFLVQMVVSPAIGRLSQRYGHSALMTSGYLAIGLSMLGMCWVGPSTPYVTIGLLFAVGGLGNALSIPTGSAAAMSFAPRERSGMVSAVINATRQGGTAIGIALLGALMSMRATALLTAHLENAGVANAGAVARAAVSRHDFAADAAMGKDGLRDLFAAAYAGGFHAAMLTAAIVSFVTAGLLAAILAPAEARSARETNQSRQG</sequence>
<dbReference type="NCBIfam" id="TIGR00711">
    <property type="entry name" value="efflux_EmrB"/>
    <property type="match status" value="1"/>
</dbReference>
<dbReference type="InterPro" id="IPR011701">
    <property type="entry name" value="MFS"/>
</dbReference>
<feature type="transmembrane region" description="Helical" evidence="8">
    <location>
        <begin position="263"/>
        <end position="286"/>
    </location>
</feature>
<proteinExistence type="inferred from homology"/>
<dbReference type="PANTHER" id="PTHR42718">
    <property type="entry name" value="MAJOR FACILITATOR SUPERFAMILY MULTIDRUG TRANSPORTER MFSC"/>
    <property type="match status" value="1"/>
</dbReference>
<dbReference type="PROSITE" id="PS50850">
    <property type="entry name" value="MFS"/>
    <property type="match status" value="1"/>
</dbReference>
<dbReference type="PRINTS" id="PR01036">
    <property type="entry name" value="TCRTETB"/>
</dbReference>
<feature type="transmembrane region" description="Helical" evidence="8">
    <location>
        <begin position="468"/>
        <end position="491"/>
    </location>
</feature>
<evidence type="ECO:0000256" key="4">
    <source>
        <dbReference type="ARBA" id="ARBA00022475"/>
    </source>
</evidence>
<evidence type="ECO:0000313" key="11">
    <source>
        <dbReference type="Proteomes" id="UP000198894"/>
    </source>
</evidence>
<evidence type="ECO:0000256" key="7">
    <source>
        <dbReference type="ARBA" id="ARBA00023136"/>
    </source>
</evidence>
<dbReference type="RefSeq" id="WP_091595006.1">
    <property type="nucleotide sequence ID" value="NZ_FNEE01000009.1"/>
</dbReference>
<feature type="transmembrane region" description="Helical" evidence="8">
    <location>
        <begin position="328"/>
        <end position="348"/>
    </location>
</feature>
<reference evidence="11" key="1">
    <citation type="submission" date="2016-10" db="EMBL/GenBank/DDBJ databases">
        <authorList>
            <person name="Varghese N."/>
            <person name="Submissions S."/>
        </authorList>
    </citation>
    <scope>NUCLEOTIDE SEQUENCE [LARGE SCALE GENOMIC DNA]</scope>
    <source>
        <strain evidence="11">CGMCC 1.11022</strain>
    </source>
</reference>
<dbReference type="Gene3D" id="1.20.1720.10">
    <property type="entry name" value="Multidrug resistance protein D"/>
    <property type="match status" value="1"/>
</dbReference>